<dbReference type="AlphaFoldDB" id="A0A7M1S8Q6"/>
<dbReference type="RefSeq" id="WP_197549529.1">
    <property type="nucleotide sequence ID" value="NZ_CP063164.1"/>
</dbReference>
<accession>A0A7M1S8Q6</accession>
<dbReference type="EMBL" id="CP063164">
    <property type="protein sequence ID" value="QOR62710.1"/>
    <property type="molecule type" value="Genomic_DNA"/>
</dbReference>
<reference evidence="1 2" key="1">
    <citation type="submission" date="2020-10" db="EMBL/GenBank/DDBJ databases">
        <title>The genome of sulfurovum sp.</title>
        <authorList>
            <person name="Xie S."/>
            <person name="Shao Z."/>
            <person name="Jiang L."/>
        </authorList>
    </citation>
    <scope>NUCLEOTIDE SEQUENCE [LARGE SCALE GENOMIC DNA]</scope>
    <source>
        <strain evidence="1 2">ST-419</strain>
    </source>
</reference>
<name>A0A7M1S8Q6_9BACT</name>
<gene>
    <name evidence="1" type="ORF">IMZ28_04365</name>
</gene>
<organism evidence="1 2">
    <name type="scientific">Sulfurovum indicum</name>
    <dbReference type="NCBI Taxonomy" id="2779528"/>
    <lineage>
        <taxon>Bacteria</taxon>
        <taxon>Pseudomonadati</taxon>
        <taxon>Campylobacterota</taxon>
        <taxon>Epsilonproteobacteria</taxon>
        <taxon>Campylobacterales</taxon>
        <taxon>Sulfurovaceae</taxon>
        <taxon>Sulfurovum</taxon>
    </lineage>
</organism>
<keyword evidence="2" id="KW-1185">Reference proteome</keyword>
<dbReference type="KEGG" id="sinu:IMZ28_04365"/>
<evidence type="ECO:0000313" key="1">
    <source>
        <dbReference type="EMBL" id="QOR62710.1"/>
    </source>
</evidence>
<sequence>MPKKEIIDLLRSHYSREVRKQLVQSMLDAQKTEDTEALEKSEKIISQIFSYVLKELGWTIAPNAHNWDSSALDIMKAAFPKIERTSWYRRQDFTPKKSIDVIMEDQ</sequence>
<protein>
    <submittedName>
        <fullName evidence="1">Uncharacterized protein</fullName>
    </submittedName>
</protein>
<evidence type="ECO:0000313" key="2">
    <source>
        <dbReference type="Proteomes" id="UP000595074"/>
    </source>
</evidence>
<dbReference type="Proteomes" id="UP000595074">
    <property type="component" value="Chromosome"/>
</dbReference>
<proteinExistence type="predicted"/>